<proteinExistence type="predicted"/>
<gene>
    <name evidence="1" type="ORF">JCM19232_5016</name>
</gene>
<comment type="caution">
    <text evidence="1">The sequence shown here is derived from an EMBL/GenBank/DDBJ whole genome shotgun (WGS) entry which is preliminary data.</text>
</comment>
<organism evidence="1 2">
    <name type="scientific">Vibrio ishigakensis</name>
    <dbReference type="NCBI Taxonomy" id="1481914"/>
    <lineage>
        <taxon>Bacteria</taxon>
        <taxon>Pseudomonadati</taxon>
        <taxon>Pseudomonadota</taxon>
        <taxon>Gammaproteobacteria</taxon>
        <taxon>Vibrionales</taxon>
        <taxon>Vibrionaceae</taxon>
        <taxon>Vibrio</taxon>
    </lineage>
</organism>
<evidence type="ECO:0000313" key="2">
    <source>
        <dbReference type="Proteomes" id="UP000031670"/>
    </source>
</evidence>
<dbReference type="Proteomes" id="UP000031670">
    <property type="component" value="Unassembled WGS sequence"/>
</dbReference>
<reference evidence="1 2" key="2">
    <citation type="submission" date="2015-01" db="EMBL/GenBank/DDBJ databases">
        <authorList>
            <consortium name="NBRP consortium"/>
            <person name="Sawabe T."/>
            <person name="Meirelles P."/>
            <person name="Feng G."/>
            <person name="Sayaka M."/>
            <person name="Hattori M."/>
            <person name="Ohkuma M."/>
        </authorList>
    </citation>
    <scope>NUCLEOTIDE SEQUENCE [LARGE SCALE GENOMIC DNA]</scope>
    <source>
        <strain evidence="1 2">JCM19232</strain>
    </source>
</reference>
<protein>
    <submittedName>
        <fullName evidence="1">Uncharacterized protein</fullName>
    </submittedName>
</protein>
<reference evidence="1 2" key="1">
    <citation type="submission" date="2015-01" db="EMBL/GenBank/DDBJ databases">
        <title>Vibrio sp. C5 JCM 19232 whole genome shotgun sequence.</title>
        <authorList>
            <person name="Sawabe T."/>
            <person name="Meirelles P."/>
            <person name="Feng G."/>
            <person name="Sayaka M."/>
            <person name="Hattori M."/>
            <person name="Ohkuma M."/>
        </authorList>
    </citation>
    <scope>NUCLEOTIDE SEQUENCE [LARGE SCALE GENOMIC DNA]</scope>
    <source>
        <strain evidence="1 2">JCM19232</strain>
    </source>
</reference>
<dbReference type="EMBL" id="BBSA01000020">
    <property type="protein sequence ID" value="GAM65516.1"/>
    <property type="molecule type" value="Genomic_DNA"/>
</dbReference>
<dbReference type="AlphaFoldDB" id="A0A0B8PGR7"/>
<name>A0A0B8PGR7_9VIBR</name>
<sequence>MGYSHDIVYVDIPEWNDDFEEQVIGIQKELGYFENASWAKKPENS</sequence>
<accession>A0A0B8PGR7</accession>
<evidence type="ECO:0000313" key="1">
    <source>
        <dbReference type="EMBL" id="GAM65516.1"/>
    </source>
</evidence>